<dbReference type="Pfam" id="PF03358">
    <property type="entry name" value="FMN_red"/>
    <property type="match status" value="1"/>
</dbReference>
<comment type="caution">
    <text evidence="4">The sequence shown here is derived from an EMBL/GenBank/DDBJ whole genome shotgun (WGS) entry which is preliminary data.</text>
</comment>
<evidence type="ECO:0000313" key="5">
    <source>
        <dbReference type="Proteomes" id="UP000229307"/>
    </source>
</evidence>
<dbReference type="InterPro" id="IPR051796">
    <property type="entry name" value="ISF_SsuE-like"/>
</dbReference>
<reference evidence="5" key="1">
    <citation type="submission" date="2017-09" db="EMBL/GenBank/DDBJ databases">
        <title>Depth-based differentiation of microbial function through sediment-hosted aquifers and enrichment of novel symbionts in the deep terrestrial subsurface.</title>
        <authorList>
            <person name="Probst A.J."/>
            <person name="Ladd B."/>
            <person name="Jarett J.K."/>
            <person name="Geller-Mcgrath D.E."/>
            <person name="Sieber C.M.K."/>
            <person name="Emerson J.B."/>
            <person name="Anantharaman K."/>
            <person name="Thomas B.C."/>
            <person name="Malmstrom R."/>
            <person name="Stieglmeier M."/>
            <person name="Klingl A."/>
            <person name="Woyke T."/>
            <person name="Ryan C.M."/>
            <person name="Banfield J.F."/>
        </authorList>
    </citation>
    <scope>NUCLEOTIDE SEQUENCE [LARGE SCALE GENOMIC DNA]</scope>
</reference>
<dbReference type="PANTHER" id="PTHR43278">
    <property type="entry name" value="NAD(P)H-DEPENDENT FMN-CONTAINING OXIDOREDUCTASE YWQN-RELATED"/>
    <property type="match status" value="1"/>
</dbReference>
<sequence length="183" mass="20662">MYYLRVNHMKILALVGSPRKKGNTDILIDTILCACRRHKTEKIYVYDHKISPCMDCRACQKGNHSCRKNDGMKEIYPRIQKADLLIFGTPLYWYAPTGQMKLLIDRLRPFIASKKLKGKKAVIVVPAAEGPKACKAIVEMFEQSFDYLGMKLAGKILATAYEKGEVAKNAKELKKAHDLGVSL</sequence>
<feature type="domain" description="NADPH-dependent FMN reductase-like" evidence="3">
    <location>
        <begin position="9"/>
        <end position="156"/>
    </location>
</feature>
<gene>
    <name evidence="4" type="ORF">COY52_10285</name>
</gene>
<dbReference type="GO" id="GO:0016491">
    <property type="term" value="F:oxidoreductase activity"/>
    <property type="evidence" value="ECO:0007669"/>
    <property type="project" value="InterPro"/>
</dbReference>
<dbReference type="InterPro" id="IPR029039">
    <property type="entry name" value="Flavoprotein-like_sf"/>
</dbReference>
<name>A0A2M7S6N0_9BACT</name>
<dbReference type="AlphaFoldDB" id="A0A2M7S6N0"/>
<dbReference type="EMBL" id="PFMR01000278">
    <property type="protein sequence ID" value="PIZ15191.1"/>
    <property type="molecule type" value="Genomic_DNA"/>
</dbReference>
<keyword evidence="2" id="KW-0288">FMN</keyword>
<evidence type="ECO:0000259" key="3">
    <source>
        <dbReference type="Pfam" id="PF03358"/>
    </source>
</evidence>
<evidence type="ECO:0000256" key="2">
    <source>
        <dbReference type="ARBA" id="ARBA00022643"/>
    </source>
</evidence>
<accession>A0A2M7S6N0</accession>
<proteinExistence type="predicted"/>
<organism evidence="4 5">
    <name type="scientific">Candidatus Desantisbacteria bacterium CG_4_10_14_0_8_um_filter_48_22</name>
    <dbReference type="NCBI Taxonomy" id="1974543"/>
    <lineage>
        <taxon>Bacteria</taxon>
        <taxon>Candidatus Desantisiibacteriota</taxon>
    </lineage>
</organism>
<keyword evidence="1" id="KW-0285">Flavoprotein</keyword>
<evidence type="ECO:0000313" key="4">
    <source>
        <dbReference type="EMBL" id="PIZ15191.1"/>
    </source>
</evidence>
<dbReference type="PANTHER" id="PTHR43278:SF4">
    <property type="entry name" value="NAD(P)H-DEPENDENT FMN-CONTAINING OXIDOREDUCTASE YWQN-RELATED"/>
    <property type="match status" value="1"/>
</dbReference>
<dbReference type="SUPFAM" id="SSF52218">
    <property type="entry name" value="Flavoproteins"/>
    <property type="match status" value="1"/>
</dbReference>
<evidence type="ECO:0000256" key="1">
    <source>
        <dbReference type="ARBA" id="ARBA00022630"/>
    </source>
</evidence>
<dbReference type="Proteomes" id="UP000229307">
    <property type="component" value="Unassembled WGS sequence"/>
</dbReference>
<protein>
    <recommendedName>
        <fullName evidence="3">NADPH-dependent FMN reductase-like domain-containing protein</fullName>
    </recommendedName>
</protein>
<dbReference type="Gene3D" id="3.40.50.360">
    <property type="match status" value="1"/>
</dbReference>
<dbReference type="InterPro" id="IPR005025">
    <property type="entry name" value="FMN_Rdtase-like_dom"/>
</dbReference>